<evidence type="ECO:0008006" key="3">
    <source>
        <dbReference type="Google" id="ProtNLM"/>
    </source>
</evidence>
<gene>
    <name evidence="1" type="ORF">PCOR1329_LOCUS12716</name>
</gene>
<reference evidence="1" key="1">
    <citation type="submission" date="2023-10" db="EMBL/GenBank/DDBJ databases">
        <authorList>
            <person name="Chen Y."/>
            <person name="Shah S."/>
            <person name="Dougan E. K."/>
            <person name="Thang M."/>
            <person name="Chan C."/>
        </authorList>
    </citation>
    <scope>NUCLEOTIDE SEQUENCE [LARGE SCALE GENOMIC DNA]</scope>
</reference>
<evidence type="ECO:0000313" key="1">
    <source>
        <dbReference type="EMBL" id="CAK0806524.1"/>
    </source>
</evidence>
<dbReference type="Proteomes" id="UP001189429">
    <property type="component" value="Unassembled WGS sequence"/>
</dbReference>
<accession>A0ABN9QNI5</accession>
<dbReference type="EMBL" id="CAUYUJ010003729">
    <property type="protein sequence ID" value="CAK0806524.1"/>
    <property type="molecule type" value="Genomic_DNA"/>
</dbReference>
<evidence type="ECO:0000313" key="2">
    <source>
        <dbReference type="Proteomes" id="UP001189429"/>
    </source>
</evidence>
<name>A0ABN9QNI5_9DINO</name>
<protein>
    <recommendedName>
        <fullName evidence="3">Mei2-like C-terminal RNA recognition motif domain-containing protein</fullName>
    </recommendedName>
</protein>
<keyword evidence="2" id="KW-1185">Reference proteome</keyword>
<sequence>MGYSKLFGAVDLVYVPVKFSTMVGLGYAFVNWTTPEIAMQFMHTYGGFDSDMSPPFGVVFKATWSHCQGLENNVARYQNSAVMNSSVPASCKPVLLKDGCQILFPEPTKQLRKLRYRNLM</sequence>
<proteinExistence type="predicted"/>
<organism evidence="1 2">
    <name type="scientific">Prorocentrum cordatum</name>
    <dbReference type="NCBI Taxonomy" id="2364126"/>
    <lineage>
        <taxon>Eukaryota</taxon>
        <taxon>Sar</taxon>
        <taxon>Alveolata</taxon>
        <taxon>Dinophyceae</taxon>
        <taxon>Prorocentrales</taxon>
        <taxon>Prorocentraceae</taxon>
        <taxon>Prorocentrum</taxon>
    </lineage>
</organism>
<comment type="caution">
    <text evidence="1">The sequence shown here is derived from an EMBL/GenBank/DDBJ whole genome shotgun (WGS) entry which is preliminary data.</text>
</comment>